<dbReference type="Proteomes" id="UP000185604">
    <property type="component" value="Unassembled WGS sequence"/>
</dbReference>
<dbReference type="EMBL" id="JARAFO010000002">
    <property type="protein sequence ID" value="MDE1450920.1"/>
    <property type="molecule type" value="Genomic_DNA"/>
</dbReference>
<feature type="transmembrane region" description="Helical" evidence="10">
    <location>
        <begin position="122"/>
        <end position="141"/>
    </location>
</feature>
<feature type="transmembrane region" description="Helical" evidence="10">
    <location>
        <begin position="208"/>
        <end position="234"/>
    </location>
</feature>
<dbReference type="GO" id="GO:0006605">
    <property type="term" value="P:protein targeting"/>
    <property type="evidence" value="ECO:0007669"/>
    <property type="project" value="UniProtKB-UniRule"/>
</dbReference>
<keyword evidence="12" id="KW-0966">Cell projection</keyword>
<evidence type="ECO:0000256" key="9">
    <source>
        <dbReference type="NCBIfam" id="TIGR01400"/>
    </source>
</evidence>
<keyword evidence="6 10" id="KW-1133">Transmembrane helix</keyword>
<evidence type="ECO:0000256" key="8">
    <source>
        <dbReference type="ARBA" id="ARBA00023143"/>
    </source>
</evidence>
<dbReference type="GO" id="GO:0005886">
    <property type="term" value="C:plasma membrane"/>
    <property type="evidence" value="ECO:0007669"/>
    <property type="project" value="UniProtKB-SubCell"/>
</dbReference>
<dbReference type="Proteomes" id="UP001216709">
    <property type="component" value="Unassembled WGS sequence"/>
</dbReference>
<feature type="transmembrane region" description="Helical" evidence="10">
    <location>
        <begin position="73"/>
        <end position="96"/>
    </location>
</feature>
<dbReference type="RefSeq" id="WP_020451405.1">
    <property type="nucleotide sequence ID" value="NZ_AP023088.1"/>
</dbReference>
<comment type="similarity">
    <text evidence="2 10">Belongs to the FliR/MopE/SpaR family.</text>
</comment>
<evidence type="ECO:0000313" key="12">
    <source>
        <dbReference type="EMBL" id="OLF87728.1"/>
    </source>
</evidence>
<reference evidence="12 13" key="1">
    <citation type="journal article" date="2016" name="Front. Microbiol.">
        <title>High-Level Heat Resistance of Spores of Bacillus amyloliquefaciens and Bacillus licheniformis Results from the Presence of a spoVA Operon in a Tn1546 Transposon.</title>
        <authorList>
            <person name="Berendsen E.M."/>
            <person name="Koning R.A."/>
            <person name="Boekhorst J."/>
            <person name="de Jong A."/>
            <person name="Kuipers O.P."/>
            <person name="Wells-Bennik M.H."/>
        </authorList>
    </citation>
    <scope>NUCLEOTIDE SEQUENCE [LARGE SCALE GENOMIC DNA]</scope>
    <source>
        <strain evidence="12 13">B4121</strain>
    </source>
</reference>
<sequence>MSIIESFPAFLLVFVRITAFYVTVPLFSYRSIPAVHKIGFAFFLALVSFQAIEKPPQLDVDGVYMMLAMKEALIGLLLGLIAYMMISAVQIAGSFIDFQMGFAVANVIDPQTGAQSPLVGQFLYTLALLLMLSLNAHHLLLDGIYYSYQYIPVDKMALSFGSEGFAEFIAKSFNTMFITAFQLSAPVVACLFLVDLALGIVARTVPQLNVFVVGLPLKIAITFIMLIICMAVMFSMMQHVFEFAIRTMRDLLTLLGVA</sequence>
<dbReference type="GO" id="GO:0044780">
    <property type="term" value="P:bacterial-type flagellum assembly"/>
    <property type="evidence" value="ECO:0007669"/>
    <property type="project" value="UniProtKB-UniRule"/>
</dbReference>
<name>A0A6N2FTV3_9BACI</name>
<accession>A0A6N2FTV3</accession>
<protein>
    <recommendedName>
        <fullName evidence="3 9">Flagellar biosynthetic protein FliR</fullName>
    </recommendedName>
</protein>
<proteinExistence type="inferred from homology"/>
<gene>
    <name evidence="11" type="primary">fliR</name>
    <name evidence="12" type="ORF">B4121_4180</name>
    <name evidence="11" type="ORF">PVN32_01890</name>
</gene>
<dbReference type="PRINTS" id="PR00953">
    <property type="entry name" value="TYPE3IMRPROT"/>
</dbReference>
<evidence type="ECO:0000256" key="6">
    <source>
        <dbReference type="ARBA" id="ARBA00022989"/>
    </source>
</evidence>
<dbReference type="GO" id="GO:0009425">
    <property type="term" value="C:bacterial-type flagellum basal body"/>
    <property type="evidence" value="ECO:0007669"/>
    <property type="project" value="UniProtKB-SubCell"/>
</dbReference>
<evidence type="ECO:0000256" key="2">
    <source>
        <dbReference type="ARBA" id="ARBA00009772"/>
    </source>
</evidence>
<organism evidence="12 13">
    <name type="scientific">Bacillus paralicheniformis</name>
    <dbReference type="NCBI Taxonomy" id="1648923"/>
    <lineage>
        <taxon>Bacteria</taxon>
        <taxon>Bacillati</taxon>
        <taxon>Bacillota</taxon>
        <taxon>Bacilli</taxon>
        <taxon>Bacillales</taxon>
        <taxon>Bacillaceae</taxon>
        <taxon>Bacillus</taxon>
    </lineage>
</organism>
<keyword evidence="4 10" id="KW-1003">Cell membrane</keyword>
<keyword evidence="8 10" id="KW-0975">Bacterial flagellum</keyword>
<keyword evidence="5 10" id="KW-0812">Transmembrane</keyword>
<dbReference type="GeneID" id="56671503"/>
<evidence type="ECO:0000313" key="11">
    <source>
        <dbReference type="EMBL" id="MDE1450920.1"/>
    </source>
</evidence>
<evidence type="ECO:0000313" key="13">
    <source>
        <dbReference type="Proteomes" id="UP000185604"/>
    </source>
</evidence>
<dbReference type="InterPro" id="IPR002010">
    <property type="entry name" value="T3SS_IM_R"/>
</dbReference>
<evidence type="ECO:0000256" key="3">
    <source>
        <dbReference type="ARBA" id="ARBA00021717"/>
    </source>
</evidence>
<dbReference type="PANTHER" id="PTHR30065:SF1">
    <property type="entry name" value="SURFACE PRESENTATION OF ANTIGENS PROTEIN SPAR"/>
    <property type="match status" value="1"/>
</dbReference>
<dbReference type="InterPro" id="IPR006303">
    <property type="entry name" value="FliR"/>
</dbReference>
<dbReference type="Pfam" id="PF01311">
    <property type="entry name" value="Bac_export_1"/>
    <property type="match status" value="1"/>
</dbReference>
<keyword evidence="7 10" id="KW-0472">Membrane</keyword>
<evidence type="ECO:0000256" key="4">
    <source>
        <dbReference type="ARBA" id="ARBA00022475"/>
    </source>
</evidence>
<evidence type="ECO:0000256" key="10">
    <source>
        <dbReference type="RuleBase" id="RU362071"/>
    </source>
</evidence>
<dbReference type="AlphaFoldDB" id="A0A6N2FTV3"/>
<dbReference type="EMBL" id="LKPO01000026">
    <property type="protein sequence ID" value="OLF87728.1"/>
    <property type="molecule type" value="Genomic_DNA"/>
</dbReference>
<evidence type="ECO:0000256" key="7">
    <source>
        <dbReference type="ARBA" id="ARBA00023136"/>
    </source>
</evidence>
<evidence type="ECO:0000256" key="1">
    <source>
        <dbReference type="ARBA" id="ARBA00002578"/>
    </source>
</evidence>
<reference evidence="11" key="2">
    <citation type="submission" date="2022-12" db="EMBL/GenBank/DDBJ databases">
        <title>Draft Genome Sequences of Bacillus licheniformis and Bacillus paralicheniformis strains isolated from Irish skim milk powders.</title>
        <authorList>
            <person name="Lourenco A."/>
            <person name="Li F."/>
            <person name="Geraldine D."/>
            <person name="Tobin J.T."/>
            <person name="Butler F."/>
            <person name="Jordan K."/>
            <person name="Obrien T."/>
        </authorList>
    </citation>
    <scope>NUCLEOTIDE SEQUENCE</scope>
    <source>
        <strain evidence="11">3370</strain>
    </source>
</reference>
<feature type="transmembrane region" description="Helical" evidence="10">
    <location>
        <begin position="7"/>
        <end position="28"/>
    </location>
</feature>
<feature type="transmembrane region" description="Helical" evidence="10">
    <location>
        <begin position="34"/>
        <end position="52"/>
    </location>
</feature>
<comment type="function">
    <text evidence="1 10">Role in flagellar biosynthesis.</text>
</comment>
<keyword evidence="12" id="KW-0969">Cilium</keyword>
<comment type="subcellular location">
    <subcellularLocation>
        <location evidence="10">Cell membrane</location>
        <topology evidence="10">Multi-pass membrane protein</topology>
    </subcellularLocation>
    <subcellularLocation>
        <location evidence="10">Bacterial flagellum basal body</location>
    </subcellularLocation>
</comment>
<dbReference type="PANTHER" id="PTHR30065">
    <property type="entry name" value="FLAGELLAR BIOSYNTHETIC PROTEIN FLIR"/>
    <property type="match status" value="1"/>
</dbReference>
<dbReference type="NCBIfam" id="TIGR01400">
    <property type="entry name" value="fliR"/>
    <property type="match status" value="1"/>
</dbReference>
<comment type="caution">
    <text evidence="12">The sequence shown here is derived from an EMBL/GenBank/DDBJ whole genome shotgun (WGS) entry which is preliminary data.</text>
</comment>
<feature type="transmembrane region" description="Helical" evidence="10">
    <location>
        <begin position="177"/>
        <end position="202"/>
    </location>
</feature>
<evidence type="ECO:0000256" key="5">
    <source>
        <dbReference type="ARBA" id="ARBA00022692"/>
    </source>
</evidence>
<keyword evidence="12" id="KW-0282">Flagellum</keyword>